<dbReference type="GO" id="GO:0008270">
    <property type="term" value="F:zinc ion binding"/>
    <property type="evidence" value="ECO:0007669"/>
    <property type="project" value="UniProtKB-KW"/>
</dbReference>
<dbReference type="InterPro" id="IPR013955">
    <property type="entry name" value="Rep_factor-A_C"/>
</dbReference>
<protein>
    <recommendedName>
        <fullName evidence="8">C3H1-type domain-containing protein</fullName>
    </recommendedName>
</protein>
<keyword evidence="3" id="KW-0238">DNA-binding</keyword>
<keyword evidence="6" id="KW-0479">Metal-binding</keyword>
<dbReference type="PROSITE" id="PS50082">
    <property type="entry name" value="WD_REPEATS_2"/>
    <property type="match status" value="1"/>
</dbReference>
<evidence type="ECO:0000313" key="10">
    <source>
        <dbReference type="Proteomes" id="UP000197138"/>
    </source>
</evidence>
<evidence type="ECO:0000259" key="8">
    <source>
        <dbReference type="PROSITE" id="PS50103"/>
    </source>
</evidence>
<evidence type="ECO:0000256" key="3">
    <source>
        <dbReference type="ARBA" id="ARBA00023125"/>
    </source>
</evidence>
<dbReference type="InterPro" id="IPR036322">
    <property type="entry name" value="WD40_repeat_dom_sf"/>
</dbReference>
<dbReference type="Gene3D" id="2.130.10.10">
    <property type="entry name" value="YVTN repeat-like/Quinoprotein amine dehydrogenase"/>
    <property type="match status" value="1"/>
</dbReference>
<dbReference type="PANTHER" id="PTHR44489">
    <property type="match status" value="1"/>
</dbReference>
<feature type="zinc finger region" description="C3H1-type" evidence="6">
    <location>
        <begin position="23"/>
        <end position="49"/>
    </location>
</feature>
<keyword evidence="6" id="KW-0863">Zinc-finger</keyword>
<dbReference type="SUPFAM" id="SSF50978">
    <property type="entry name" value="WD40 repeat-like"/>
    <property type="match status" value="1"/>
</dbReference>
<feature type="domain" description="C3H1-type" evidence="8">
    <location>
        <begin position="23"/>
        <end position="49"/>
    </location>
</feature>
<feature type="zinc finger region" description="C3H1-type" evidence="6">
    <location>
        <begin position="85"/>
        <end position="113"/>
    </location>
</feature>
<dbReference type="GO" id="GO:0005634">
    <property type="term" value="C:nucleus"/>
    <property type="evidence" value="ECO:0007669"/>
    <property type="project" value="UniProtKB-SubCell"/>
</dbReference>
<accession>A0A218W7Q7</accession>
<dbReference type="InterPro" id="IPR044715">
    <property type="entry name" value="WDR86-like"/>
</dbReference>
<dbReference type="PROSITE" id="PS50294">
    <property type="entry name" value="WD_REPEATS_REGION"/>
    <property type="match status" value="1"/>
</dbReference>
<evidence type="ECO:0000256" key="1">
    <source>
        <dbReference type="ARBA" id="ARBA00004123"/>
    </source>
</evidence>
<keyword evidence="6" id="KW-0862">Zinc</keyword>
<dbReference type="Pfam" id="PF00400">
    <property type="entry name" value="WD40"/>
    <property type="match status" value="1"/>
</dbReference>
<dbReference type="FunFam" id="2.40.50.140:FF:000064">
    <property type="entry name" value="Replication protein A subunit"/>
    <property type="match status" value="1"/>
</dbReference>
<dbReference type="InterPro" id="IPR015943">
    <property type="entry name" value="WD40/YVTN_repeat-like_dom_sf"/>
</dbReference>
<comment type="caution">
    <text evidence="9">The sequence shown here is derived from an EMBL/GenBank/DDBJ whole genome shotgun (WGS) entry which is preliminary data.</text>
</comment>
<keyword evidence="4" id="KW-0539">Nucleus</keyword>
<keyword evidence="5" id="KW-0853">WD repeat</keyword>
<evidence type="ECO:0000256" key="7">
    <source>
        <dbReference type="SAM" id="MobiDB-lite"/>
    </source>
</evidence>
<feature type="repeat" description="WD" evidence="5">
    <location>
        <begin position="124"/>
        <end position="165"/>
    </location>
</feature>
<dbReference type="InterPro" id="IPR000571">
    <property type="entry name" value="Znf_CCCH"/>
</dbReference>
<sequence>MEVRGPRAAMPTEEGRYGRLWARTGTKVCSFWLEGRCTRNPCRFLHVELPPPRNNNIACRHPVVKPKSGGGASNGKGSKGKDGFKPEERLCQHWVSGISCVKGDKCEFRHSWSRGEGFSLLAKLDGHDKGIAGIAFPSGLDKLYTGSNDGMVKIWDCHTGQCSDTVNVGSEVGCLISEGPWVFAGLRNVIKAWNVENGAVFDLQFSSGLVFSMVVDNNMLFAGCQPCFGEDELIPRQQFHFQPISDIEGLESNSIVDVIGVVCFISPASSIMRKNGTETLKRTLRLKDESGRSVELTMWRSFCNAGGQRLQTLCDSGHSPVLAVKSGRISEFNGKAIGTISSTQLTIDPDIEEARRLKEWFDREGKDGPTVSISREVSTISRTDVRKTISQIKDEKLGTSEKPDWIAVCATIMYIKNDNFCYMGCPIMIGDRQCNKKVTNNGMGSIDVIAVIDVLMNAITGTFSSFRYRTILG</sequence>
<comment type="subcellular location">
    <subcellularLocation>
        <location evidence="1">Nucleus</location>
    </subcellularLocation>
</comment>
<evidence type="ECO:0000313" key="9">
    <source>
        <dbReference type="EMBL" id="OWM68573.1"/>
    </source>
</evidence>
<dbReference type="PANTHER" id="PTHR44489:SF14">
    <property type="entry name" value="ZINC FINGER CCCH DOMAIN-CONTAINING PROTEIN 59-RELATED"/>
    <property type="match status" value="1"/>
</dbReference>
<dbReference type="GO" id="GO:0006260">
    <property type="term" value="P:DNA replication"/>
    <property type="evidence" value="ECO:0007669"/>
    <property type="project" value="UniProtKB-KW"/>
</dbReference>
<dbReference type="SMART" id="SM00320">
    <property type="entry name" value="WD40"/>
    <property type="match status" value="1"/>
</dbReference>
<dbReference type="Gene3D" id="2.40.50.140">
    <property type="entry name" value="Nucleic acid-binding proteins"/>
    <property type="match status" value="2"/>
</dbReference>
<dbReference type="PROSITE" id="PS50103">
    <property type="entry name" value="ZF_C3H1"/>
    <property type="match status" value="2"/>
</dbReference>
<dbReference type="Proteomes" id="UP000197138">
    <property type="component" value="Unassembled WGS sequence"/>
</dbReference>
<evidence type="ECO:0000256" key="2">
    <source>
        <dbReference type="ARBA" id="ARBA00022705"/>
    </source>
</evidence>
<dbReference type="GO" id="GO:0003677">
    <property type="term" value="F:DNA binding"/>
    <property type="evidence" value="ECO:0007669"/>
    <property type="project" value="UniProtKB-KW"/>
</dbReference>
<feature type="region of interest" description="Disordered" evidence="7">
    <location>
        <begin position="56"/>
        <end position="84"/>
    </location>
</feature>
<dbReference type="InterPro" id="IPR001680">
    <property type="entry name" value="WD40_rpt"/>
</dbReference>
<dbReference type="CDD" id="cd04475">
    <property type="entry name" value="RPA1_DBD_B"/>
    <property type="match status" value="1"/>
</dbReference>
<dbReference type="EMBL" id="MTKT01004950">
    <property type="protein sequence ID" value="OWM68573.1"/>
    <property type="molecule type" value="Genomic_DNA"/>
</dbReference>
<dbReference type="Pfam" id="PF16900">
    <property type="entry name" value="REPA_OB_2"/>
    <property type="match status" value="1"/>
</dbReference>
<dbReference type="InterPro" id="IPR012340">
    <property type="entry name" value="NA-bd_OB-fold"/>
</dbReference>
<dbReference type="Pfam" id="PF08646">
    <property type="entry name" value="Rep_fac-A_C"/>
    <property type="match status" value="1"/>
</dbReference>
<evidence type="ECO:0000256" key="4">
    <source>
        <dbReference type="ARBA" id="ARBA00023242"/>
    </source>
</evidence>
<feature type="domain" description="C3H1-type" evidence="8">
    <location>
        <begin position="85"/>
        <end position="113"/>
    </location>
</feature>
<keyword evidence="2" id="KW-0235">DNA replication</keyword>
<reference evidence="10" key="1">
    <citation type="journal article" date="2017" name="Plant J.">
        <title>The pomegranate (Punica granatum L.) genome and the genomics of punicalagin biosynthesis.</title>
        <authorList>
            <person name="Qin G."/>
            <person name="Xu C."/>
            <person name="Ming R."/>
            <person name="Tang H."/>
            <person name="Guyot R."/>
            <person name="Kramer E.M."/>
            <person name="Hu Y."/>
            <person name="Yi X."/>
            <person name="Qi Y."/>
            <person name="Xu X."/>
            <person name="Gao Z."/>
            <person name="Pan H."/>
            <person name="Jian J."/>
            <person name="Tian Y."/>
            <person name="Yue Z."/>
            <person name="Xu Y."/>
        </authorList>
    </citation>
    <scope>NUCLEOTIDE SEQUENCE [LARGE SCALE GENOMIC DNA]</scope>
    <source>
        <strain evidence="10">cv. Dabenzi</strain>
    </source>
</reference>
<dbReference type="InterPro" id="IPR031657">
    <property type="entry name" value="REPA_OB_2"/>
</dbReference>
<proteinExistence type="predicted"/>
<dbReference type="AlphaFoldDB" id="A0A218W7Q7"/>
<organism evidence="9 10">
    <name type="scientific">Punica granatum</name>
    <name type="common">Pomegranate</name>
    <dbReference type="NCBI Taxonomy" id="22663"/>
    <lineage>
        <taxon>Eukaryota</taxon>
        <taxon>Viridiplantae</taxon>
        <taxon>Streptophyta</taxon>
        <taxon>Embryophyta</taxon>
        <taxon>Tracheophyta</taxon>
        <taxon>Spermatophyta</taxon>
        <taxon>Magnoliopsida</taxon>
        <taxon>eudicotyledons</taxon>
        <taxon>Gunneridae</taxon>
        <taxon>Pentapetalae</taxon>
        <taxon>rosids</taxon>
        <taxon>malvids</taxon>
        <taxon>Myrtales</taxon>
        <taxon>Lythraceae</taxon>
        <taxon>Punica</taxon>
    </lineage>
</organism>
<name>A0A218W7Q7_PUNGR</name>
<evidence type="ECO:0000256" key="5">
    <source>
        <dbReference type="PROSITE-ProRule" id="PRU00221"/>
    </source>
</evidence>
<gene>
    <name evidence="9" type="ORF">CDL15_Pgr023538</name>
</gene>
<dbReference type="SMART" id="SM00356">
    <property type="entry name" value="ZnF_C3H1"/>
    <property type="match status" value="2"/>
</dbReference>
<evidence type="ECO:0000256" key="6">
    <source>
        <dbReference type="PROSITE-ProRule" id="PRU00723"/>
    </source>
</evidence>
<dbReference type="SUPFAM" id="SSF50249">
    <property type="entry name" value="Nucleic acid-binding proteins"/>
    <property type="match status" value="2"/>
</dbReference>